<dbReference type="AlphaFoldDB" id="A0A1L9SAT1"/>
<evidence type="ECO:0000313" key="1">
    <source>
        <dbReference type="EMBL" id="OJJ44246.1"/>
    </source>
</evidence>
<keyword evidence="2" id="KW-1185">Reference proteome</keyword>
<evidence type="ECO:0000313" key="2">
    <source>
        <dbReference type="Proteomes" id="UP000184188"/>
    </source>
</evidence>
<dbReference type="Proteomes" id="UP000184188">
    <property type="component" value="Unassembled WGS sequence"/>
</dbReference>
<protein>
    <submittedName>
        <fullName evidence="1">Uncharacterized protein</fullName>
    </submittedName>
</protein>
<dbReference type="VEuPathDB" id="FungiDB:ASPZODRAFT_135033"/>
<dbReference type="OrthoDB" id="4338083at2759"/>
<proteinExistence type="predicted"/>
<name>A0A1L9SAT1_9EURO</name>
<organism evidence="1 2">
    <name type="scientific">Penicilliopsis zonata CBS 506.65</name>
    <dbReference type="NCBI Taxonomy" id="1073090"/>
    <lineage>
        <taxon>Eukaryota</taxon>
        <taxon>Fungi</taxon>
        <taxon>Dikarya</taxon>
        <taxon>Ascomycota</taxon>
        <taxon>Pezizomycotina</taxon>
        <taxon>Eurotiomycetes</taxon>
        <taxon>Eurotiomycetidae</taxon>
        <taxon>Eurotiales</taxon>
        <taxon>Aspergillaceae</taxon>
        <taxon>Penicilliopsis</taxon>
    </lineage>
</organism>
<dbReference type="RefSeq" id="XP_022578756.1">
    <property type="nucleotide sequence ID" value="XM_022723688.1"/>
</dbReference>
<sequence length="91" mass="10160">MNITVYHQSGFDGRNCSLLDKGVVNAETVQSIEWKSPTSSPTSMSYKLCMWKDEQCFQSGGLDEIDDGWEICYPFAGWKAWSVVPGGEICL</sequence>
<gene>
    <name evidence="1" type="ORF">ASPZODRAFT_135033</name>
</gene>
<dbReference type="EMBL" id="KV878348">
    <property type="protein sequence ID" value="OJJ44246.1"/>
    <property type="molecule type" value="Genomic_DNA"/>
</dbReference>
<reference evidence="2" key="1">
    <citation type="journal article" date="2017" name="Genome Biol.">
        <title>Comparative genomics reveals high biological diversity and specific adaptations in the industrially and medically important fungal genus Aspergillus.</title>
        <authorList>
            <person name="de Vries R.P."/>
            <person name="Riley R."/>
            <person name="Wiebenga A."/>
            <person name="Aguilar-Osorio G."/>
            <person name="Amillis S."/>
            <person name="Uchima C.A."/>
            <person name="Anderluh G."/>
            <person name="Asadollahi M."/>
            <person name="Askin M."/>
            <person name="Barry K."/>
            <person name="Battaglia E."/>
            <person name="Bayram O."/>
            <person name="Benocci T."/>
            <person name="Braus-Stromeyer S.A."/>
            <person name="Caldana C."/>
            <person name="Canovas D."/>
            <person name="Cerqueira G.C."/>
            <person name="Chen F."/>
            <person name="Chen W."/>
            <person name="Choi C."/>
            <person name="Clum A."/>
            <person name="Dos Santos R.A."/>
            <person name="Damasio A.R."/>
            <person name="Diallinas G."/>
            <person name="Emri T."/>
            <person name="Fekete E."/>
            <person name="Flipphi M."/>
            <person name="Freyberg S."/>
            <person name="Gallo A."/>
            <person name="Gournas C."/>
            <person name="Habgood R."/>
            <person name="Hainaut M."/>
            <person name="Harispe M.L."/>
            <person name="Henrissat B."/>
            <person name="Hilden K.S."/>
            <person name="Hope R."/>
            <person name="Hossain A."/>
            <person name="Karabika E."/>
            <person name="Karaffa L."/>
            <person name="Karanyi Z."/>
            <person name="Krasevec N."/>
            <person name="Kuo A."/>
            <person name="Kusch H."/>
            <person name="LaButti K."/>
            <person name="Lagendijk E.L."/>
            <person name="Lapidus A."/>
            <person name="Levasseur A."/>
            <person name="Lindquist E."/>
            <person name="Lipzen A."/>
            <person name="Logrieco A.F."/>
            <person name="MacCabe A."/>
            <person name="Maekelae M.R."/>
            <person name="Malavazi I."/>
            <person name="Melin P."/>
            <person name="Meyer V."/>
            <person name="Mielnichuk N."/>
            <person name="Miskei M."/>
            <person name="Molnar A.P."/>
            <person name="Mule G."/>
            <person name="Ngan C.Y."/>
            <person name="Orejas M."/>
            <person name="Orosz E."/>
            <person name="Ouedraogo J.P."/>
            <person name="Overkamp K.M."/>
            <person name="Park H.-S."/>
            <person name="Perrone G."/>
            <person name="Piumi F."/>
            <person name="Punt P.J."/>
            <person name="Ram A.F."/>
            <person name="Ramon A."/>
            <person name="Rauscher S."/>
            <person name="Record E."/>
            <person name="Riano-Pachon D.M."/>
            <person name="Robert V."/>
            <person name="Roehrig J."/>
            <person name="Ruller R."/>
            <person name="Salamov A."/>
            <person name="Salih N.S."/>
            <person name="Samson R.A."/>
            <person name="Sandor E."/>
            <person name="Sanguinetti M."/>
            <person name="Schuetze T."/>
            <person name="Sepcic K."/>
            <person name="Shelest E."/>
            <person name="Sherlock G."/>
            <person name="Sophianopoulou V."/>
            <person name="Squina F.M."/>
            <person name="Sun H."/>
            <person name="Susca A."/>
            <person name="Todd R.B."/>
            <person name="Tsang A."/>
            <person name="Unkles S.E."/>
            <person name="van de Wiele N."/>
            <person name="van Rossen-Uffink D."/>
            <person name="Oliveira J.V."/>
            <person name="Vesth T.C."/>
            <person name="Visser J."/>
            <person name="Yu J.-H."/>
            <person name="Zhou M."/>
            <person name="Andersen M.R."/>
            <person name="Archer D.B."/>
            <person name="Baker S.E."/>
            <person name="Benoit I."/>
            <person name="Brakhage A.A."/>
            <person name="Braus G.H."/>
            <person name="Fischer R."/>
            <person name="Frisvad J.C."/>
            <person name="Goldman G.H."/>
            <person name="Houbraken J."/>
            <person name="Oakley B."/>
            <person name="Pocsi I."/>
            <person name="Scazzocchio C."/>
            <person name="Seiboth B."/>
            <person name="vanKuyk P.A."/>
            <person name="Wortman J."/>
            <person name="Dyer P.S."/>
            <person name="Grigoriev I.V."/>
        </authorList>
    </citation>
    <scope>NUCLEOTIDE SEQUENCE [LARGE SCALE GENOMIC DNA]</scope>
    <source>
        <strain evidence="2">CBS 506.65</strain>
    </source>
</reference>
<accession>A0A1L9SAT1</accession>
<dbReference type="GeneID" id="34610153"/>